<dbReference type="PANTHER" id="PTHR11736">
    <property type="entry name" value="MELANOMA-ASSOCIATED ANTIGEN MAGE ANTIGEN"/>
    <property type="match status" value="1"/>
</dbReference>
<reference evidence="3 4" key="1">
    <citation type="journal article" date="2011" name="Nature">
        <title>Genome sequencing reveals insights into physiology and longevity of the naked mole rat.</title>
        <authorList>
            <person name="Kim E.B."/>
            <person name="Fang X."/>
            <person name="Fushan A.A."/>
            <person name="Huang Z."/>
            <person name="Lobanov A.V."/>
            <person name="Han L."/>
            <person name="Marino S.M."/>
            <person name="Sun X."/>
            <person name="Turanov A.A."/>
            <person name="Yang P."/>
            <person name="Yim S.H."/>
            <person name="Zhao X."/>
            <person name="Kasaikina M.V."/>
            <person name="Stoletzki N."/>
            <person name="Peng C."/>
            <person name="Polak P."/>
            <person name="Xiong Z."/>
            <person name="Kiezun A."/>
            <person name="Zhu Y."/>
            <person name="Chen Y."/>
            <person name="Kryukov G.V."/>
            <person name="Zhang Q."/>
            <person name="Peshkin L."/>
            <person name="Yang L."/>
            <person name="Bronson R.T."/>
            <person name="Buffenstein R."/>
            <person name="Wang B."/>
            <person name="Han C."/>
            <person name="Li Q."/>
            <person name="Chen L."/>
            <person name="Zhao W."/>
            <person name="Sunyaev S.R."/>
            <person name="Park T.J."/>
            <person name="Zhang G."/>
            <person name="Wang J."/>
            <person name="Gladyshev V.N."/>
        </authorList>
    </citation>
    <scope>NUCLEOTIDE SEQUENCE [LARGE SCALE GENOMIC DNA]</scope>
</reference>
<dbReference type="STRING" id="10181.G5BX73"/>
<feature type="compositionally biased region" description="Basic and acidic residues" evidence="1">
    <location>
        <begin position="23"/>
        <end position="33"/>
    </location>
</feature>
<proteinExistence type="predicted"/>
<name>G5BX73_HETGA</name>
<dbReference type="SMART" id="SM01373">
    <property type="entry name" value="MAGE"/>
    <property type="match status" value="1"/>
</dbReference>
<dbReference type="Pfam" id="PF01454">
    <property type="entry name" value="MAGE"/>
    <property type="match status" value="1"/>
</dbReference>
<organism evidence="3 4">
    <name type="scientific">Heterocephalus glaber</name>
    <name type="common">Naked mole rat</name>
    <dbReference type="NCBI Taxonomy" id="10181"/>
    <lineage>
        <taxon>Eukaryota</taxon>
        <taxon>Metazoa</taxon>
        <taxon>Chordata</taxon>
        <taxon>Craniata</taxon>
        <taxon>Vertebrata</taxon>
        <taxon>Euteleostomi</taxon>
        <taxon>Mammalia</taxon>
        <taxon>Eutheria</taxon>
        <taxon>Euarchontoglires</taxon>
        <taxon>Glires</taxon>
        <taxon>Rodentia</taxon>
        <taxon>Hystricomorpha</taxon>
        <taxon>Bathyergidae</taxon>
        <taxon>Heterocephalus</taxon>
    </lineage>
</organism>
<dbReference type="InterPro" id="IPR002190">
    <property type="entry name" value="MHD_dom"/>
</dbReference>
<dbReference type="InterPro" id="IPR037445">
    <property type="entry name" value="MAGE"/>
</dbReference>
<evidence type="ECO:0000259" key="2">
    <source>
        <dbReference type="PROSITE" id="PS50838"/>
    </source>
</evidence>
<dbReference type="PROSITE" id="PS50838">
    <property type="entry name" value="MAGE"/>
    <property type="match status" value="1"/>
</dbReference>
<dbReference type="GO" id="GO:0000122">
    <property type="term" value="P:negative regulation of transcription by RNA polymerase II"/>
    <property type="evidence" value="ECO:0007669"/>
    <property type="project" value="TreeGrafter"/>
</dbReference>
<dbReference type="GO" id="GO:0005634">
    <property type="term" value="C:nucleus"/>
    <property type="evidence" value="ECO:0007669"/>
    <property type="project" value="TreeGrafter"/>
</dbReference>
<evidence type="ECO:0000313" key="3">
    <source>
        <dbReference type="EMBL" id="EHB13884.1"/>
    </source>
</evidence>
<dbReference type="EMBL" id="JH172321">
    <property type="protein sequence ID" value="EHB13884.1"/>
    <property type="molecule type" value="Genomic_DNA"/>
</dbReference>
<feature type="compositionally biased region" description="Acidic residues" evidence="1">
    <location>
        <begin position="11"/>
        <end position="22"/>
    </location>
</feature>
<dbReference type="InterPro" id="IPR041898">
    <property type="entry name" value="MAGE_WH1"/>
</dbReference>
<dbReference type="InterPro" id="IPR041899">
    <property type="entry name" value="MAGE_WH2"/>
</dbReference>
<dbReference type="InParanoid" id="G5BX73"/>
<evidence type="ECO:0000256" key="1">
    <source>
        <dbReference type="SAM" id="MobiDB-lite"/>
    </source>
</evidence>
<dbReference type="AlphaFoldDB" id="G5BX73"/>
<feature type="compositionally biased region" description="Basic and acidic residues" evidence="1">
    <location>
        <begin position="1"/>
        <end position="10"/>
    </location>
</feature>
<accession>G5BX73</accession>
<gene>
    <name evidence="3" type="ORF">GW7_19473</name>
</gene>
<dbReference type="Gene3D" id="1.10.10.1210">
    <property type="entry name" value="MAGE homology domain, winged helix WH2 motif"/>
    <property type="match status" value="1"/>
</dbReference>
<protein>
    <submittedName>
        <fullName evidence="3">Melanoma-associated antigen B10</fullName>
    </submittedName>
</protein>
<dbReference type="Gene3D" id="1.10.10.1200">
    <property type="entry name" value="MAGE homology domain, winged helix WH1 motif"/>
    <property type="match status" value="1"/>
</dbReference>
<feature type="region of interest" description="Disordered" evidence="1">
    <location>
        <begin position="1"/>
        <end position="37"/>
    </location>
</feature>
<dbReference type="FunFam" id="1.10.10.1210:FF:000001">
    <property type="entry name" value="melanoma-associated antigen D1"/>
    <property type="match status" value="1"/>
</dbReference>
<feature type="domain" description="MAGE" evidence="2">
    <location>
        <begin position="158"/>
        <end position="338"/>
    </location>
</feature>
<dbReference type="Proteomes" id="UP000006813">
    <property type="component" value="Unassembled WGS sequence"/>
</dbReference>
<evidence type="ECO:0000313" key="4">
    <source>
        <dbReference type="Proteomes" id="UP000006813"/>
    </source>
</evidence>
<dbReference type="PANTHER" id="PTHR11736:SF84">
    <property type="entry name" value="MELANOMA-ASSOCIATED ANTIGEN C2"/>
    <property type="match status" value="1"/>
</dbReference>
<sequence>MVKEKEKEKEKEEEEEEEEEEQEQKKMAMEKECSSQTGTRHTFKYYHHVIEKLRRLCFQRCDIPNSQGVPFSEATGQEEVTRPQVHSVVRCTTELQKILSIEELIGFQRASSGNLKASESSTIGSCRPHGFSQKSQSCEGSSSSQDTSFSHILQDVLLNAKLCKLVPFLLHKYQKKEQVTMKEMLHVLPHDYCKDFHLNLQELCESVHLGFGIDISEVDHSGNTYELVPILGLTYNGILDGDDERIILKIDIIIFILSLIFIEGNCIIEEDLTQKVERWDMLAQSEHIHFEETWKFISEDLVQEEYLMYQQIPNSDPAHYEFLWGSRAHAETSKMKLLGSYVPS</sequence>